<dbReference type="Proteomes" id="UP000648239">
    <property type="component" value="Unassembled WGS sequence"/>
</dbReference>
<protein>
    <submittedName>
        <fullName evidence="6">Response regulator transcription factor</fullName>
    </submittedName>
</protein>
<dbReference type="Pfam" id="PF00072">
    <property type="entry name" value="Response_reg"/>
    <property type="match status" value="1"/>
</dbReference>
<evidence type="ECO:0000256" key="3">
    <source>
        <dbReference type="PROSITE-ProRule" id="PRU00169"/>
    </source>
</evidence>
<reference evidence="6 7" key="1">
    <citation type="submission" date="2020-08" db="EMBL/GenBank/DDBJ databases">
        <title>Acidobacteriota in marine sediments use diverse sulfur dissimilation pathways.</title>
        <authorList>
            <person name="Wasmund K."/>
        </authorList>
    </citation>
    <scope>NUCLEOTIDE SEQUENCE [LARGE SCALE GENOMIC DNA]</scope>
    <source>
        <strain evidence="6">MAG AM4</strain>
    </source>
</reference>
<dbReference type="SMART" id="SM00448">
    <property type="entry name" value="REC"/>
    <property type="match status" value="1"/>
</dbReference>
<dbReference type="PANTHER" id="PTHR43214:SF43">
    <property type="entry name" value="TWO-COMPONENT RESPONSE REGULATOR"/>
    <property type="match status" value="1"/>
</dbReference>
<comment type="caution">
    <text evidence="6">The sequence shown here is derived from an EMBL/GenBank/DDBJ whole genome shotgun (WGS) entry which is preliminary data.</text>
</comment>
<dbReference type="InterPro" id="IPR000792">
    <property type="entry name" value="Tscrpt_reg_LuxR_C"/>
</dbReference>
<gene>
    <name evidence="6" type="ORF">IFK94_15850</name>
</gene>
<name>A0A8J6Y776_9BACT</name>
<organism evidence="6 7">
    <name type="scientific">Candidatus Polarisedimenticola svalbardensis</name>
    <dbReference type="NCBI Taxonomy" id="2886004"/>
    <lineage>
        <taxon>Bacteria</taxon>
        <taxon>Pseudomonadati</taxon>
        <taxon>Acidobacteriota</taxon>
        <taxon>Candidatus Polarisedimenticolia</taxon>
        <taxon>Candidatus Polarisedimenticolales</taxon>
        <taxon>Candidatus Polarisedimenticolaceae</taxon>
        <taxon>Candidatus Polarisedimenticola</taxon>
    </lineage>
</organism>
<evidence type="ECO:0000259" key="5">
    <source>
        <dbReference type="PROSITE" id="PS50110"/>
    </source>
</evidence>
<dbReference type="Gene3D" id="3.40.50.2300">
    <property type="match status" value="1"/>
</dbReference>
<dbReference type="Gene3D" id="1.10.10.10">
    <property type="entry name" value="Winged helix-like DNA-binding domain superfamily/Winged helix DNA-binding domain"/>
    <property type="match status" value="1"/>
</dbReference>
<keyword evidence="2" id="KW-0238">DNA-binding</keyword>
<dbReference type="PANTHER" id="PTHR43214">
    <property type="entry name" value="TWO-COMPONENT RESPONSE REGULATOR"/>
    <property type="match status" value="1"/>
</dbReference>
<dbReference type="PROSITE" id="PS50110">
    <property type="entry name" value="RESPONSE_REGULATORY"/>
    <property type="match status" value="1"/>
</dbReference>
<evidence type="ECO:0000256" key="2">
    <source>
        <dbReference type="ARBA" id="ARBA00023125"/>
    </source>
</evidence>
<dbReference type="InterPro" id="IPR016032">
    <property type="entry name" value="Sig_transdc_resp-reg_C-effctor"/>
</dbReference>
<evidence type="ECO:0000256" key="1">
    <source>
        <dbReference type="ARBA" id="ARBA00022553"/>
    </source>
</evidence>
<dbReference type="SMART" id="SM00421">
    <property type="entry name" value="HTH_LUXR"/>
    <property type="match status" value="1"/>
</dbReference>
<dbReference type="GO" id="GO:0003677">
    <property type="term" value="F:DNA binding"/>
    <property type="evidence" value="ECO:0007669"/>
    <property type="project" value="UniProtKB-KW"/>
</dbReference>
<dbReference type="InterPro" id="IPR001789">
    <property type="entry name" value="Sig_transdc_resp-reg_receiver"/>
</dbReference>
<accession>A0A8J6Y776</accession>
<dbReference type="InterPro" id="IPR039420">
    <property type="entry name" value="WalR-like"/>
</dbReference>
<feature type="domain" description="HTH luxR-type" evidence="4">
    <location>
        <begin position="159"/>
        <end position="224"/>
    </location>
</feature>
<feature type="domain" description="Response regulatory" evidence="5">
    <location>
        <begin position="5"/>
        <end position="128"/>
    </location>
</feature>
<dbReference type="PRINTS" id="PR00038">
    <property type="entry name" value="HTHLUXR"/>
</dbReference>
<dbReference type="Pfam" id="PF00196">
    <property type="entry name" value="GerE"/>
    <property type="match status" value="1"/>
</dbReference>
<dbReference type="InterPro" id="IPR011006">
    <property type="entry name" value="CheY-like_superfamily"/>
</dbReference>
<feature type="modified residue" description="4-aspartylphosphate" evidence="3">
    <location>
        <position position="63"/>
    </location>
</feature>
<sequence length="226" mass="24953">MENVKLVLIEDNPRYRSTLSDFFRLAPGFDLAAVYGSAEALLADVQQLVQAGKPLPWKMAMMDIELPGMDGIEATRRLKKMVPDNHVVMMTMFEEPATILEAISAGADGYLLKRSNSREVLDQLRSIATGGAPLTSGVARTILDLLRNSDLGKTAPRKDTPGGLDLTEREHEVLRCLVNGCSYKEAADQLGITIHTIRFHVKGIYGKLQVHSVAEVVRRAVRERLV</sequence>
<dbReference type="AlphaFoldDB" id="A0A8J6Y776"/>
<evidence type="ECO:0000259" key="4">
    <source>
        <dbReference type="PROSITE" id="PS50043"/>
    </source>
</evidence>
<keyword evidence="1 3" id="KW-0597">Phosphoprotein</keyword>
<dbReference type="SUPFAM" id="SSF52172">
    <property type="entry name" value="CheY-like"/>
    <property type="match status" value="1"/>
</dbReference>
<dbReference type="SUPFAM" id="SSF46894">
    <property type="entry name" value="C-terminal effector domain of the bipartite response regulators"/>
    <property type="match status" value="1"/>
</dbReference>
<proteinExistence type="predicted"/>
<dbReference type="CDD" id="cd06170">
    <property type="entry name" value="LuxR_C_like"/>
    <property type="match status" value="1"/>
</dbReference>
<dbReference type="InterPro" id="IPR058245">
    <property type="entry name" value="NreC/VraR/RcsB-like_REC"/>
</dbReference>
<evidence type="ECO:0000313" key="6">
    <source>
        <dbReference type="EMBL" id="MBD3869594.1"/>
    </source>
</evidence>
<dbReference type="InterPro" id="IPR036388">
    <property type="entry name" value="WH-like_DNA-bd_sf"/>
</dbReference>
<dbReference type="GO" id="GO:0000160">
    <property type="term" value="P:phosphorelay signal transduction system"/>
    <property type="evidence" value="ECO:0007669"/>
    <property type="project" value="InterPro"/>
</dbReference>
<dbReference type="PROSITE" id="PS50043">
    <property type="entry name" value="HTH_LUXR_2"/>
    <property type="match status" value="1"/>
</dbReference>
<evidence type="ECO:0000313" key="7">
    <source>
        <dbReference type="Proteomes" id="UP000648239"/>
    </source>
</evidence>
<dbReference type="EMBL" id="JACXWD010000122">
    <property type="protein sequence ID" value="MBD3869594.1"/>
    <property type="molecule type" value="Genomic_DNA"/>
</dbReference>
<dbReference type="GO" id="GO:0006355">
    <property type="term" value="P:regulation of DNA-templated transcription"/>
    <property type="evidence" value="ECO:0007669"/>
    <property type="project" value="InterPro"/>
</dbReference>
<dbReference type="CDD" id="cd17535">
    <property type="entry name" value="REC_NarL-like"/>
    <property type="match status" value="1"/>
</dbReference>